<comment type="subcellular location">
    <subcellularLocation>
        <location evidence="1">Membrane</location>
        <topology evidence="1">Multi-pass membrane protein</topology>
    </subcellularLocation>
</comment>
<keyword evidence="5 6" id="KW-0472">Membrane</keyword>
<dbReference type="AlphaFoldDB" id="A0A1Q5P2A0"/>
<protein>
    <submittedName>
        <fullName evidence="7">TspO protein</fullName>
    </submittedName>
</protein>
<evidence type="ECO:0000256" key="1">
    <source>
        <dbReference type="ARBA" id="ARBA00004141"/>
    </source>
</evidence>
<dbReference type="PANTHER" id="PTHR10057">
    <property type="entry name" value="PERIPHERAL-TYPE BENZODIAZEPINE RECEPTOR"/>
    <property type="match status" value="1"/>
</dbReference>
<feature type="transmembrane region" description="Helical" evidence="6">
    <location>
        <begin position="15"/>
        <end position="33"/>
    </location>
</feature>
<dbReference type="PANTHER" id="PTHR10057:SF0">
    <property type="entry name" value="TRANSLOCATOR PROTEIN"/>
    <property type="match status" value="1"/>
</dbReference>
<evidence type="ECO:0000256" key="3">
    <source>
        <dbReference type="ARBA" id="ARBA00022692"/>
    </source>
</evidence>
<comment type="similarity">
    <text evidence="2">Belongs to the TspO/BZRP family.</text>
</comment>
<dbReference type="CDD" id="cd15904">
    <property type="entry name" value="TSPO_MBR"/>
    <property type="match status" value="1"/>
</dbReference>
<dbReference type="InterPro" id="IPR004307">
    <property type="entry name" value="TspO_MBR"/>
</dbReference>
<keyword evidence="8" id="KW-1185">Reference proteome</keyword>
<dbReference type="InterPro" id="IPR038330">
    <property type="entry name" value="TspO/MBR-related_sf"/>
</dbReference>
<dbReference type="GO" id="GO:0033013">
    <property type="term" value="P:tetrapyrrole metabolic process"/>
    <property type="evidence" value="ECO:0007669"/>
    <property type="project" value="UniProtKB-ARBA"/>
</dbReference>
<reference evidence="7 8" key="1">
    <citation type="submission" date="2016-12" db="EMBL/GenBank/DDBJ databases">
        <title>Domibacillus sp. SAOS 44 whole genome sequencing.</title>
        <authorList>
            <person name="Verma A."/>
            <person name="Krishnamurthi S."/>
        </authorList>
    </citation>
    <scope>NUCLEOTIDE SEQUENCE [LARGE SCALE GENOMIC DNA]</scope>
    <source>
        <strain evidence="7 8">SAOS 44</strain>
    </source>
</reference>
<sequence>MELVKVNGAVNVKKLMVSVLVPVVGGSIIGAIANQRTREEYRELKKPSFSPPGWVFPIVWTGLYKAMGIAEYRASAKAKNQEEKKKALIPYEIQLGLNFLWSFLFFKWGLRGTAFIEMAVMFGIITWTTYEFYQIDPLAGHLMVPYIMWVTFALGLNYSIWKWNDD</sequence>
<dbReference type="Proteomes" id="UP000186524">
    <property type="component" value="Unassembled WGS sequence"/>
</dbReference>
<gene>
    <name evidence="7" type="ORF">BLL40_10490</name>
</gene>
<evidence type="ECO:0000313" key="8">
    <source>
        <dbReference type="Proteomes" id="UP000186524"/>
    </source>
</evidence>
<name>A0A1Q5P2A0_9BACI</name>
<dbReference type="Pfam" id="PF03073">
    <property type="entry name" value="TspO_MBR"/>
    <property type="match status" value="1"/>
</dbReference>
<dbReference type="EMBL" id="MRWQ01000008">
    <property type="protein sequence ID" value="OKL36318.1"/>
    <property type="molecule type" value="Genomic_DNA"/>
</dbReference>
<evidence type="ECO:0000256" key="5">
    <source>
        <dbReference type="ARBA" id="ARBA00023136"/>
    </source>
</evidence>
<evidence type="ECO:0000313" key="7">
    <source>
        <dbReference type="EMBL" id="OKL36318.1"/>
    </source>
</evidence>
<keyword evidence="3 6" id="KW-0812">Transmembrane</keyword>
<dbReference type="PIRSF" id="PIRSF005859">
    <property type="entry name" value="PBR"/>
    <property type="match status" value="1"/>
</dbReference>
<accession>A0A1Q5P2A0</accession>
<dbReference type="Gene3D" id="1.20.1260.100">
    <property type="entry name" value="TspO/MBR protein"/>
    <property type="match status" value="1"/>
</dbReference>
<dbReference type="FunFam" id="1.20.1260.100:FF:000001">
    <property type="entry name" value="translocator protein 2"/>
    <property type="match status" value="1"/>
</dbReference>
<organism evidence="7 8">
    <name type="scientific">Domibacillus mangrovi</name>
    <dbReference type="NCBI Taxonomy" id="1714354"/>
    <lineage>
        <taxon>Bacteria</taxon>
        <taxon>Bacillati</taxon>
        <taxon>Bacillota</taxon>
        <taxon>Bacilli</taxon>
        <taxon>Bacillales</taxon>
        <taxon>Bacillaceae</taxon>
        <taxon>Domibacillus</taxon>
    </lineage>
</organism>
<feature type="transmembrane region" description="Helical" evidence="6">
    <location>
        <begin position="142"/>
        <end position="161"/>
    </location>
</feature>
<comment type="caution">
    <text evidence="7">The sequence shown here is derived from an EMBL/GenBank/DDBJ whole genome shotgun (WGS) entry which is preliminary data.</text>
</comment>
<dbReference type="RefSeq" id="WP_073711853.1">
    <property type="nucleotide sequence ID" value="NZ_MRWQ01000008.1"/>
</dbReference>
<evidence type="ECO:0000256" key="6">
    <source>
        <dbReference type="SAM" id="Phobius"/>
    </source>
</evidence>
<keyword evidence="4 6" id="KW-1133">Transmembrane helix</keyword>
<evidence type="ECO:0000256" key="2">
    <source>
        <dbReference type="ARBA" id="ARBA00007524"/>
    </source>
</evidence>
<dbReference type="OrthoDB" id="9795496at2"/>
<proteinExistence type="inferred from homology"/>
<feature type="transmembrane region" description="Helical" evidence="6">
    <location>
        <begin position="112"/>
        <end position="130"/>
    </location>
</feature>
<dbReference type="GO" id="GO:0016020">
    <property type="term" value="C:membrane"/>
    <property type="evidence" value="ECO:0007669"/>
    <property type="project" value="UniProtKB-SubCell"/>
</dbReference>
<dbReference type="STRING" id="1714354.BLL40_10490"/>
<evidence type="ECO:0000256" key="4">
    <source>
        <dbReference type="ARBA" id="ARBA00022989"/>
    </source>
</evidence>